<evidence type="ECO:0000256" key="7">
    <source>
        <dbReference type="ARBA" id="ARBA00022989"/>
    </source>
</evidence>
<evidence type="ECO:0000313" key="13">
    <source>
        <dbReference type="EMBL" id="BAI52992.1"/>
    </source>
</evidence>
<sequence length="50" mass="5751">MPQLDTTYWLQMLVFTWAALLTTLSKTTNTEFTAKPTKKTTKTKTPTSPW</sequence>
<keyword evidence="10" id="KW-0472">Membrane</keyword>
<dbReference type="InterPro" id="IPR001421">
    <property type="entry name" value="ATP8_metazoa"/>
</dbReference>
<dbReference type="AlphaFoldDB" id="D1MV78"/>
<accession>D1MV78</accession>
<evidence type="ECO:0000256" key="6">
    <source>
        <dbReference type="ARBA" id="ARBA00022781"/>
    </source>
</evidence>
<comment type="subcellular location">
    <subcellularLocation>
        <location evidence="1 12">Mitochondrion membrane</location>
        <topology evidence="1 12">Single-pass membrane protein</topology>
    </subcellularLocation>
</comment>
<dbReference type="RefSeq" id="YP_003345025.1">
    <property type="nucleotide sequence ID" value="NC_013603.2"/>
</dbReference>
<keyword evidence="8 12" id="KW-0406">Ion transport</keyword>
<evidence type="ECO:0000256" key="5">
    <source>
        <dbReference type="ARBA" id="ARBA00022692"/>
    </source>
</evidence>
<organism evidence="13">
    <name type="scientific">Pseudotrapelus sinaitus</name>
    <name type="common">Sinai agama</name>
    <dbReference type="NCBI Taxonomy" id="118229"/>
    <lineage>
        <taxon>Eukaryota</taxon>
        <taxon>Metazoa</taxon>
        <taxon>Chordata</taxon>
        <taxon>Craniata</taxon>
        <taxon>Vertebrata</taxon>
        <taxon>Euteleostomi</taxon>
        <taxon>Lepidosauria</taxon>
        <taxon>Squamata</taxon>
        <taxon>Bifurcata</taxon>
        <taxon>Unidentata</taxon>
        <taxon>Episquamata</taxon>
        <taxon>Toxicofera</taxon>
        <taxon>Iguania</taxon>
        <taxon>Acrodonta</taxon>
        <taxon>Agamidae</taxon>
        <taxon>Agaminae</taxon>
        <taxon>Pseudotrapelus</taxon>
    </lineage>
</organism>
<dbReference type="GO" id="GO:0031966">
    <property type="term" value="C:mitochondrial membrane"/>
    <property type="evidence" value="ECO:0007669"/>
    <property type="project" value="UniProtKB-SubCell"/>
</dbReference>
<protein>
    <recommendedName>
        <fullName evidence="12">ATP synthase complex subunit 8</fullName>
    </recommendedName>
</protein>
<dbReference type="GeneID" id="8673027"/>
<keyword evidence="5 12" id="KW-0812">Transmembrane</keyword>
<dbReference type="Pfam" id="PF00895">
    <property type="entry name" value="ATP-synt_8"/>
    <property type="match status" value="1"/>
</dbReference>
<keyword evidence="6 12" id="KW-0375">Hydrogen ion transport</keyword>
<evidence type="ECO:0000256" key="11">
    <source>
        <dbReference type="ARBA" id="ARBA00023310"/>
    </source>
</evidence>
<evidence type="ECO:0000256" key="1">
    <source>
        <dbReference type="ARBA" id="ARBA00004304"/>
    </source>
</evidence>
<evidence type="ECO:0000256" key="2">
    <source>
        <dbReference type="ARBA" id="ARBA00008892"/>
    </source>
</evidence>
<evidence type="ECO:0000256" key="9">
    <source>
        <dbReference type="ARBA" id="ARBA00023128"/>
    </source>
</evidence>
<evidence type="ECO:0000256" key="10">
    <source>
        <dbReference type="ARBA" id="ARBA00023136"/>
    </source>
</evidence>
<keyword evidence="4 12" id="KW-0138">CF(0)</keyword>
<gene>
    <name evidence="13" type="primary">ATP8</name>
</gene>
<dbReference type="EMBL" id="AB262447">
    <property type="protein sequence ID" value="BAI52992.1"/>
    <property type="molecule type" value="Genomic_DNA"/>
</dbReference>
<dbReference type="GO" id="GO:0045259">
    <property type="term" value="C:proton-transporting ATP synthase complex"/>
    <property type="evidence" value="ECO:0007669"/>
    <property type="project" value="UniProtKB-KW"/>
</dbReference>
<evidence type="ECO:0000256" key="8">
    <source>
        <dbReference type="ARBA" id="ARBA00023065"/>
    </source>
</evidence>
<geneLocation type="mitochondrion" evidence="13"/>
<dbReference type="GO" id="GO:0015986">
    <property type="term" value="P:proton motive force-driven ATP synthesis"/>
    <property type="evidence" value="ECO:0007669"/>
    <property type="project" value="InterPro"/>
</dbReference>
<name>D1MV78_9SAUR</name>
<keyword evidence="3 12" id="KW-0813">Transport</keyword>
<keyword evidence="9 12" id="KW-0496">Mitochondrion</keyword>
<reference evidence="13" key="1">
    <citation type="submission" date="2006-06" db="EMBL/GenBank/DDBJ databases">
        <title>Molecular phylogeny of Agamidae.</title>
        <authorList>
            <person name="Amer S.A."/>
            <person name="Kumazawa Y."/>
        </authorList>
    </citation>
    <scope>NUCLEOTIDE SEQUENCE</scope>
    <source>
        <tissue evidence="13">Muscle</tissue>
    </source>
</reference>
<proteinExistence type="inferred from homology"/>
<dbReference type="GO" id="GO:0015078">
    <property type="term" value="F:proton transmembrane transporter activity"/>
    <property type="evidence" value="ECO:0007669"/>
    <property type="project" value="InterPro"/>
</dbReference>
<dbReference type="CTD" id="4509"/>
<keyword evidence="11" id="KW-0066">ATP synthesis</keyword>
<evidence type="ECO:0000256" key="12">
    <source>
        <dbReference type="RuleBase" id="RU003661"/>
    </source>
</evidence>
<keyword evidence="7" id="KW-1133">Transmembrane helix</keyword>
<comment type="similarity">
    <text evidence="2 12">Belongs to the ATPase protein 8 family.</text>
</comment>
<evidence type="ECO:0000256" key="3">
    <source>
        <dbReference type="ARBA" id="ARBA00022448"/>
    </source>
</evidence>
<evidence type="ECO:0000256" key="4">
    <source>
        <dbReference type="ARBA" id="ARBA00022547"/>
    </source>
</evidence>